<dbReference type="AlphaFoldDB" id="A0A238ZNY7"/>
<proteinExistence type="predicted"/>
<reference evidence="2" key="1">
    <citation type="submission" date="2017-06" db="EMBL/GenBank/DDBJ databases">
        <authorList>
            <person name="Varghese N."/>
            <person name="Submissions S."/>
        </authorList>
    </citation>
    <scope>NUCLEOTIDE SEQUENCE [LARGE SCALE GENOMIC DNA]</scope>
    <source>
        <strain evidence="2">CIP 108523</strain>
    </source>
</reference>
<gene>
    <name evidence="1" type="ORF">SAMN05216255_0554</name>
</gene>
<sequence>MPQPHDTLIGNVPSQIVKSARQQVSAFEGRIAEYNVAVWLHVPGLANLPASLFVTYMDAGKRREIAIDHGQVNTHHKIMLSGIARLPFKLQIEDMQLQLRSAVSFQTLAVEELFVQAAELEASAGHQALA</sequence>
<evidence type="ECO:0000313" key="2">
    <source>
        <dbReference type="Proteomes" id="UP000242915"/>
    </source>
</evidence>
<accession>A0A238ZNY7</accession>
<evidence type="ECO:0000313" key="1">
    <source>
        <dbReference type="EMBL" id="SNR84678.1"/>
    </source>
</evidence>
<keyword evidence="2" id="KW-1185">Reference proteome</keyword>
<dbReference type="RefSeq" id="WP_245851320.1">
    <property type="nucleotide sequence ID" value="NZ_FZOG01000001.1"/>
</dbReference>
<dbReference type="EMBL" id="FZOG01000001">
    <property type="protein sequence ID" value="SNR84678.1"/>
    <property type="molecule type" value="Genomic_DNA"/>
</dbReference>
<dbReference type="Proteomes" id="UP000242915">
    <property type="component" value="Unassembled WGS sequence"/>
</dbReference>
<organism evidence="1 2">
    <name type="scientific">Pseudomonas segetis</name>
    <dbReference type="NCBI Taxonomy" id="298908"/>
    <lineage>
        <taxon>Bacteria</taxon>
        <taxon>Pseudomonadati</taxon>
        <taxon>Pseudomonadota</taxon>
        <taxon>Gammaproteobacteria</taxon>
        <taxon>Pseudomonadales</taxon>
        <taxon>Pseudomonadaceae</taxon>
        <taxon>Pseudomonas</taxon>
    </lineage>
</organism>
<protein>
    <submittedName>
        <fullName evidence="1">Uncharacterized protein</fullName>
    </submittedName>
</protein>
<name>A0A238ZNY7_9PSED</name>